<evidence type="ECO:0000313" key="3">
    <source>
        <dbReference type="Proteomes" id="UP000050417"/>
    </source>
</evidence>
<evidence type="ECO:0000256" key="1">
    <source>
        <dbReference type="SAM" id="Phobius"/>
    </source>
</evidence>
<dbReference type="OrthoDB" id="9812897at2"/>
<dbReference type="Proteomes" id="UP000050417">
    <property type="component" value="Unassembled WGS sequence"/>
</dbReference>
<keyword evidence="1" id="KW-0472">Membrane</keyword>
<dbReference type="RefSeq" id="WP_075064623.1">
    <property type="nucleotide sequence ID" value="NZ_LGCL01000045.1"/>
</dbReference>
<keyword evidence="1" id="KW-1133">Transmembrane helix</keyword>
<gene>
    <name evidence="2" type="ORF">ADN00_19035</name>
</gene>
<dbReference type="EMBL" id="LGCL01000045">
    <property type="protein sequence ID" value="KPL70131.1"/>
    <property type="molecule type" value="Genomic_DNA"/>
</dbReference>
<organism evidence="2 3">
    <name type="scientific">Ornatilinea apprima</name>
    <dbReference type="NCBI Taxonomy" id="1134406"/>
    <lineage>
        <taxon>Bacteria</taxon>
        <taxon>Bacillati</taxon>
        <taxon>Chloroflexota</taxon>
        <taxon>Anaerolineae</taxon>
        <taxon>Anaerolineales</taxon>
        <taxon>Anaerolineaceae</taxon>
        <taxon>Ornatilinea</taxon>
    </lineage>
</organism>
<comment type="caution">
    <text evidence="2">The sequence shown here is derived from an EMBL/GenBank/DDBJ whole genome shotgun (WGS) entry which is preliminary data.</text>
</comment>
<dbReference type="InterPro" id="IPR012427">
    <property type="entry name" value="DUF1622"/>
</dbReference>
<dbReference type="PANTHER" id="PTHR38468:SF1">
    <property type="entry name" value="SLL0939 PROTEIN"/>
    <property type="match status" value="1"/>
</dbReference>
<accession>A0A0P6WMU3</accession>
<protein>
    <recommendedName>
        <fullName evidence="4">DUF1622 domain-containing protein</fullName>
    </recommendedName>
</protein>
<evidence type="ECO:0000313" key="2">
    <source>
        <dbReference type="EMBL" id="KPL70131.1"/>
    </source>
</evidence>
<proteinExistence type="predicted"/>
<feature type="transmembrane region" description="Helical" evidence="1">
    <location>
        <begin position="12"/>
        <end position="36"/>
    </location>
</feature>
<sequence>MDQLSEVFVNISLLVDAAGVFLIIAGILTATIRYFYRLFNHHIENNNYALYRKELGRSLLLCLEFLIAADIIRTVAVEPTLQGLSTLALLILIRTFLSATVELEITGLWPWQKWQHRREIEEE</sequence>
<reference evidence="2 3" key="1">
    <citation type="submission" date="2015-07" db="EMBL/GenBank/DDBJ databases">
        <title>Genome sequence of Ornatilinea apprima DSM 23815.</title>
        <authorList>
            <person name="Hemp J."/>
            <person name="Ward L.M."/>
            <person name="Pace L.A."/>
            <person name="Fischer W.W."/>
        </authorList>
    </citation>
    <scope>NUCLEOTIDE SEQUENCE [LARGE SCALE GENOMIC DNA]</scope>
    <source>
        <strain evidence="2 3">P3M-1</strain>
    </source>
</reference>
<dbReference type="Pfam" id="PF07784">
    <property type="entry name" value="DUF1622"/>
    <property type="match status" value="1"/>
</dbReference>
<keyword evidence="3" id="KW-1185">Reference proteome</keyword>
<dbReference type="AlphaFoldDB" id="A0A0P6WMU3"/>
<name>A0A0P6WMU3_9CHLR</name>
<dbReference type="PANTHER" id="PTHR38468">
    <property type="entry name" value="SLL0939 PROTEIN"/>
    <property type="match status" value="1"/>
</dbReference>
<keyword evidence="1" id="KW-0812">Transmembrane</keyword>
<evidence type="ECO:0008006" key="4">
    <source>
        <dbReference type="Google" id="ProtNLM"/>
    </source>
</evidence>